<keyword evidence="2" id="KW-1185">Reference proteome</keyword>
<dbReference type="EMBL" id="CAXIEN010000402">
    <property type="protein sequence ID" value="CAL1296636.1"/>
    <property type="molecule type" value="Genomic_DNA"/>
</dbReference>
<reference evidence="1 2" key="1">
    <citation type="submission" date="2024-04" db="EMBL/GenBank/DDBJ databases">
        <authorList>
            <person name="Rising A."/>
            <person name="Reimegard J."/>
            <person name="Sonavane S."/>
            <person name="Akerstrom W."/>
            <person name="Nylinder S."/>
            <person name="Hedman E."/>
            <person name="Kallberg Y."/>
        </authorList>
    </citation>
    <scope>NUCLEOTIDE SEQUENCE [LARGE SCALE GENOMIC DNA]</scope>
</reference>
<name>A0AAV2BK55_9ARAC</name>
<organism evidence="1 2">
    <name type="scientific">Larinioides sclopetarius</name>
    <dbReference type="NCBI Taxonomy" id="280406"/>
    <lineage>
        <taxon>Eukaryota</taxon>
        <taxon>Metazoa</taxon>
        <taxon>Ecdysozoa</taxon>
        <taxon>Arthropoda</taxon>
        <taxon>Chelicerata</taxon>
        <taxon>Arachnida</taxon>
        <taxon>Araneae</taxon>
        <taxon>Araneomorphae</taxon>
        <taxon>Entelegynae</taxon>
        <taxon>Araneoidea</taxon>
        <taxon>Araneidae</taxon>
        <taxon>Larinioides</taxon>
    </lineage>
</organism>
<comment type="caution">
    <text evidence="1">The sequence shown here is derived from an EMBL/GenBank/DDBJ whole genome shotgun (WGS) entry which is preliminary data.</text>
</comment>
<evidence type="ECO:0000313" key="1">
    <source>
        <dbReference type="EMBL" id="CAL1296636.1"/>
    </source>
</evidence>
<dbReference type="AlphaFoldDB" id="A0AAV2BK55"/>
<gene>
    <name evidence="1" type="ORF">LARSCL_LOCUS19893</name>
</gene>
<sequence>MCAIKFFHVNLIYTGIFKHIELKNPILVIYAIKNFL</sequence>
<accession>A0AAV2BK55</accession>
<protein>
    <submittedName>
        <fullName evidence="1">Uncharacterized protein</fullName>
    </submittedName>
</protein>
<evidence type="ECO:0000313" key="2">
    <source>
        <dbReference type="Proteomes" id="UP001497382"/>
    </source>
</evidence>
<dbReference type="Proteomes" id="UP001497382">
    <property type="component" value="Unassembled WGS sequence"/>
</dbReference>
<proteinExistence type="predicted"/>